<evidence type="ECO:0000256" key="2">
    <source>
        <dbReference type="ARBA" id="ARBA00007769"/>
    </source>
</evidence>
<keyword evidence="5 14" id="KW-0432">Leucine biosynthesis</keyword>
<sequence>MTKSKPEFSILVIGGDGIGPEVTAEATAILDLLSAHPKGRATFNLLPRLFGGCSIDKYGVSVTDEVLETGRKADAILMGAVGGPKWDGMRHGFEGPEGATLRLREVTQVYANLRPCEYFAAGNSPLREELVRGTKFIVLRENCGGAFYGPKEETSDYASDLWSYKRSEIERVTRMAAHLAISKASPKKTVISCDKANVLASSRLWRKVVQETMEREFPDVEIVHQLADSATTLMMMRPTLFNGVVLADNTFGDLLSDLAGVIPGTLGVLPSACLADIPVQKWGDKPIKGFYEPVHGSAPDIAGQGIANPIGAILSTALMLRYSFGMEEEATAIEKAVNLTLDEGLRTRDMKGTASTTEIGSTIRKTLLELLNEQAL</sequence>
<proteinExistence type="inferred from homology"/>
<evidence type="ECO:0000256" key="12">
    <source>
        <dbReference type="ARBA" id="ARBA00023304"/>
    </source>
</evidence>
<organism evidence="16 17">
    <name type="scientific">Penicillium arizonense</name>
    <dbReference type="NCBI Taxonomy" id="1835702"/>
    <lineage>
        <taxon>Eukaryota</taxon>
        <taxon>Fungi</taxon>
        <taxon>Dikarya</taxon>
        <taxon>Ascomycota</taxon>
        <taxon>Pezizomycotina</taxon>
        <taxon>Eurotiomycetes</taxon>
        <taxon>Eurotiomycetidae</taxon>
        <taxon>Eurotiales</taxon>
        <taxon>Aspergillaceae</taxon>
        <taxon>Penicillium</taxon>
    </lineage>
</organism>
<comment type="cofactor">
    <cofactor evidence="1">
        <name>Mn(2+)</name>
        <dbReference type="ChEBI" id="CHEBI:29035"/>
    </cofactor>
</comment>
<dbReference type="Gene3D" id="3.40.718.10">
    <property type="entry name" value="Isopropylmalate Dehydrogenase"/>
    <property type="match status" value="1"/>
</dbReference>
<evidence type="ECO:0000259" key="15">
    <source>
        <dbReference type="SMART" id="SM01329"/>
    </source>
</evidence>
<evidence type="ECO:0000256" key="7">
    <source>
        <dbReference type="ARBA" id="ARBA00022723"/>
    </source>
</evidence>
<dbReference type="STRING" id="1835702.A0A1F5LC00"/>
<dbReference type="SUPFAM" id="SSF53659">
    <property type="entry name" value="Isocitrate/Isopropylmalate dehydrogenase-like"/>
    <property type="match status" value="1"/>
</dbReference>
<dbReference type="PANTHER" id="PTHR42979:SF4">
    <property type="entry name" value="3-ISOPROPYLMALATE DEHYDROGENASE"/>
    <property type="match status" value="1"/>
</dbReference>
<comment type="function">
    <text evidence="14">Catalyzes the oxidation of 3-carboxy-2-hydroxy-4-methylpentanoate (3-isopropylmalate) to 3-carboxy-4-methyl-2-oxopentanoate. The product decarboxylates to 4-methyl-2 oxopentanoate.</text>
</comment>
<dbReference type="GeneID" id="34578845"/>
<dbReference type="SMART" id="SM01329">
    <property type="entry name" value="Iso_dh"/>
    <property type="match status" value="1"/>
</dbReference>
<dbReference type="PANTHER" id="PTHR42979">
    <property type="entry name" value="3-ISOPROPYLMALATE DEHYDROGENASE"/>
    <property type="match status" value="1"/>
</dbReference>
<evidence type="ECO:0000256" key="6">
    <source>
        <dbReference type="ARBA" id="ARBA00022605"/>
    </source>
</evidence>
<evidence type="ECO:0000256" key="11">
    <source>
        <dbReference type="ARBA" id="ARBA00023211"/>
    </source>
</evidence>
<dbReference type="InterPro" id="IPR024084">
    <property type="entry name" value="IsoPropMal-DH-like_dom"/>
</dbReference>
<evidence type="ECO:0000256" key="10">
    <source>
        <dbReference type="ARBA" id="ARBA00023027"/>
    </source>
</evidence>
<dbReference type="AlphaFoldDB" id="A0A1F5LC00"/>
<dbReference type="GO" id="GO:0009098">
    <property type="term" value="P:L-leucine biosynthetic process"/>
    <property type="evidence" value="ECO:0007669"/>
    <property type="project" value="UniProtKB-UniPathway"/>
</dbReference>
<evidence type="ECO:0000256" key="3">
    <source>
        <dbReference type="ARBA" id="ARBA00011738"/>
    </source>
</evidence>
<reference evidence="16 17" key="1">
    <citation type="journal article" date="2016" name="Sci. Rep.">
        <title>Penicillium arizonense, a new, genome sequenced fungal species, reveals a high chemical diversity in secreted metabolites.</title>
        <authorList>
            <person name="Grijseels S."/>
            <person name="Nielsen J.C."/>
            <person name="Randelovic M."/>
            <person name="Nielsen J."/>
            <person name="Nielsen K.F."/>
            <person name="Workman M."/>
            <person name="Frisvad J.C."/>
        </authorList>
    </citation>
    <scope>NUCLEOTIDE SEQUENCE [LARGE SCALE GENOMIC DNA]</scope>
    <source>
        <strain evidence="16 17">CBS 141311</strain>
    </source>
</reference>
<keyword evidence="9 13" id="KW-0560">Oxidoreductase</keyword>
<keyword evidence="7 14" id="KW-0479">Metal-binding</keyword>
<feature type="domain" description="Isopropylmalate dehydrogenase-like" evidence="15">
    <location>
        <begin position="9"/>
        <end position="363"/>
    </location>
</feature>
<accession>A0A1F5LC00</accession>
<dbReference type="Pfam" id="PF00180">
    <property type="entry name" value="Iso_dh"/>
    <property type="match status" value="1"/>
</dbReference>
<keyword evidence="17" id="KW-1185">Reference proteome</keyword>
<dbReference type="Proteomes" id="UP000177622">
    <property type="component" value="Unassembled WGS sequence"/>
</dbReference>
<comment type="subunit">
    <text evidence="3 14">Homodimer.</text>
</comment>
<evidence type="ECO:0000256" key="1">
    <source>
        <dbReference type="ARBA" id="ARBA00001936"/>
    </source>
</evidence>
<keyword evidence="8" id="KW-0460">Magnesium</keyword>
<keyword evidence="12 14" id="KW-0100">Branched-chain amino acid biosynthesis</keyword>
<dbReference type="EMBL" id="LXJU01000016">
    <property type="protein sequence ID" value="OGE50715.1"/>
    <property type="molecule type" value="Genomic_DNA"/>
</dbReference>
<name>A0A1F5LC00_PENAI</name>
<dbReference type="UniPathway" id="UPA00048">
    <property type="reaction ID" value="UER00072"/>
</dbReference>
<dbReference type="RefSeq" id="XP_022486161.1">
    <property type="nucleotide sequence ID" value="XM_022634111.1"/>
</dbReference>
<dbReference type="GO" id="GO:0003862">
    <property type="term" value="F:3-isopropylmalate dehydrogenase activity"/>
    <property type="evidence" value="ECO:0007669"/>
    <property type="project" value="UniProtKB-EC"/>
</dbReference>
<evidence type="ECO:0000256" key="8">
    <source>
        <dbReference type="ARBA" id="ARBA00022842"/>
    </source>
</evidence>
<dbReference type="OrthoDB" id="419183at2759"/>
<gene>
    <name evidence="16" type="ORF">PENARI_c016G07804</name>
</gene>
<evidence type="ECO:0000256" key="4">
    <source>
        <dbReference type="ARBA" id="ARBA00013101"/>
    </source>
</evidence>
<dbReference type="GO" id="GO:0005829">
    <property type="term" value="C:cytosol"/>
    <property type="evidence" value="ECO:0007669"/>
    <property type="project" value="TreeGrafter"/>
</dbReference>
<dbReference type="EC" id="1.1.1.85" evidence="4 14"/>
<evidence type="ECO:0000256" key="5">
    <source>
        <dbReference type="ARBA" id="ARBA00022430"/>
    </source>
</evidence>
<evidence type="ECO:0000256" key="13">
    <source>
        <dbReference type="RuleBase" id="RU004443"/>
    </source>
</evidence>
<evidence type="ECO:0000256" key="9">
    <source>
        <dbReference type="ARBA" id="ARBA00023002"/>
    </source>
</evidence>
<dbReference type="GO" id="GO:0051287">
    <property type="term" value="F:NAD binding"/>
    <property type="evidence" value="ECO:0007669"/>
    <property type="project" value="InterPro"/>
</dbReference>
<dbReference type="GO" id="GO:0000287">
    <property type="term" value="F:magnesium ion binding"/>
    <property type="evidence" value="ECO:0007669"/>
    <property type="project" value="InterPro"/>
</dbReference>
<evidence type="ECO:0000313" key="17">
    <source>
        <dbReference type="Proteomes" id="UP000177622"/>
    </source>
</evidence>
<evidence type="ECO:0000313" key="16">
    <source>
        <dbReference type="EMBL" id="OGE50715.1"/>
    </source>
</evidence>
<comment type="pathway">
    <text evidence="14">Amino-acid biosynthesis; L-leucine biosynthesis; L-leucine from 3-methyl-2-oxobutanoate: step 3/4.</text>
</comment>
<dbReference type="InterPro" id="IPR019818">
    <property type="entry name" value="IsoCit/isopropylmalate_DH_CS"/>
</dbReference>
<evidence type="ECO:0000256" key="14">
    <source>
        <dbReference type="RuleBase" id="RU004445"/>
    </source>
</evidence>
<dbReference type="PROSITE" id="PS00470">
    <property type="entry name" value="IDH_IMDH"/>
    <property type="match status" value="1"/>
</dbReference>
<keyword evidence="6" id="KW-0028">Amino-acid biosynthesis</keyword>
<keyword evidence="11" id="KW-0464">Manganese</keyword>
<protein>
    <recommendedName>
        <fullName evidence="4 14">3-isopropylmalate dehydrogenase</fullName>
        <ecNumber evidence="4 14">1.1.1.85</ecNumber>
    </recommendedName>
</protein>
<dbReference type="InterPro" id="IPR004429">
    <property type="entry name" value="Isopropylmalate_DH"/>
</dbReference>
<dbReference type="NCBIfam" id="TIGR00169">
    <property type="entry name" value="leuB"/>
    <property type="match status" value="1"/>
</dbReference>
<comment type="similarity">
    <text evidence="2 13">Belongs to the isocitrate and isopropylmalate dehydrogenases family.</text>
</comment>
<comment type="caution">
    <text evidence="16">The sequence shown here is derived from an EMBL/GenBank/DDBJ whole genome shotgun (WGS) entry which is preliminary data.</text>
</comment>
<comment type="catalytic activity">
    <reaction evidence="14">
        <text>(2R,3S)-3-isopropylmalate + NAD(+) = 4-methyl-2-oxopentanoate + CO2 + NADH</text>
        <dbReference type="Rhea" id="RHEA:32271"/>
        <dbReference type="ChEBI" id="CHEBI:16526"/>
        <dbReference type="ChEBI" id="CHEBI:17865"/>
        <dbReference type="ChEBI" id="CHEBI:35121"/>
        <dbReference type="ChEBI" id="CHEBI:57540"/>
        <dbReference type="ChEBI" id="CHEBI:57945"/>
        <dbReference type="EC" id="1.1.1.85"/>
    </reaction>
</comment>
<comment type="cofactor">
    <cofactor evidence="14">
        <name>Mg(2+)</name>
        <dbReference type="ChEBI" id="CHEBI:18420"/>
    </cofactor>
    <cofactor evidence="14">
        <name>Mn(2+)</name>
        <dbReference type="ChEBI" id="CHEBI:29035"/>
    </cofactor>
    <text evidence="14">Binds 1 Mg(2+) or Mn(2+) ion per subunit.</text>
</comment>
<keyword evidence="10 14" id="KW-0520">NAD</keyword>
<dbReference type="FunFam" id="3.40.718.10:FF:000006">
    <property type="entry name" value="3-isopropylmalate dehydrogenase"/>
    <property type="match status" value="1"/>
</dbReference>